<keyword evidence="6 7" id="KW-0234">DNA repair</keyword>
<dbReference type="NCBIfam" id="NF002196">
    <property type="entry name" value="PRK01060.1-1"/>
    <property type="match status" value="1"/>
</dbReference>
<accession>A0A7U3ZSQ4</accession>
<organism evidence="9 10">
    <name type="scientific">Mycoplasma putrefaciens (strain ATCC 15718 / NCTC 10155 / C30 KS-1 / KS-1)</name>
    <dbReference type="NCBI Taxonomy" id="743965"/>
    <lineage>
        <taxon>Bacteria</taxon>
        <taxon>Bacillati</taxon>
        <taxon>Mycoplasmatota</taxon>
        <taxon>Mollicutes</taxon>
        <taxon>Mycoplasmataceae</taxon>
        <taxon>Mycoplasma</taxon>
    </lineage>
</organism>
<dbReference type="InterPro" id="IPR036237">
    <property type="entry name" value="Xyl_isomerase-like_sf"/>
</dbReference>
<dbReference type="EC" id="3.1.21.2" evidence="7"/>
<keyword evidence="7 9" id="KW-0255">Endonuclease</keyword>
<dbReference type="GO" id="GO:0006284">
    <property type="term" value="P:base-excision repair"/>
    <property type="evidence" value="ECO:0007669"/>
    <property type="project" value="TreeGrafter"/>
</dbReference>
<evidence type="ECO:0000256" key="1">
    <source>
        <dbReference type="ARBA" id="ARBA00005340"/>
    </source>
</evidence>
<dbReference type="FunFam" id="3.20.20.150:FF:000001">
    <property type="entry name" value="Probable endonuclease 4"/>
    <property type="match status" value="1"/>
</dbReference>
<dbReference type="CDD" id="cd00019">
    <property type="entry name" value="AP2Ec"/>
    <property type="match status" value="1"/>
</dbReference>
<dbReference type="RefSeq" id="WP_014035174.1">
    <property type="nucleotide sequence ID" value="NC_015946.1"/>
</dbReference>
<gene>
    <name evidence="7 9" type="primary">nfo</name>
    <name evidence="9" type="ordered locus">MPUT_0445</name>
</gene>
<feature type="binding site" evidence="7">
    <location>
        <position position="218"/>
    </location>
    <ligand>
        <name>Zn(2+)</name>
        <dbReference type="ChEBI" id="CHEBI:29105"/>
        <label>2</label>
    </ligand>
</feature>
<evidence type="ECO:0000256" key="4">
    <source>
        <dbReference type="ARBA" id="ARBA00022801"/>
    </source>
</evidence>
<protein>
    <recommendedName>
        <fullName evidence="7">Probable endonuclease 4</fullName>
        <ecNumber evidence="7">3.1.21.2</ecNumber>
    </recommendedName>
    <alternativeName>
        <fullName evidence="7">Endodeoxyribonuclease IV</fullName>
    </alternativeName>
    <alternativeName>
        <fullName evidence="7">Endonuclease IV</fullName>
    </alternativeName>
</protein>
<dbReference type="GO" id="GO:0003677">
    <property type="term" value="F:DNA binding"/>
    <property type="evidence" value="ECO:0007669"/>
    <property type="project" value="InterPro"/>
</dbReference>
<dbReference type="PROSITE" id="PS51432">
    <property type="entry name" value="AP_NUCLEASE_F2_4"/>
    <property type="match status" value="1"/>
</dbReference>
<keyword evidence="4 7" id="KW-0378">Hydrolase</keyword>
<evidence type="ECO:0000256" key="3">
    <source>
        <dbReference type="ARBA" id="ARBA00022763"/>
    </source>
</evidence>
<sequence length="289" mass="32782">MNKPLLGCHVKMTKTNHYLVGSVYEAIGYKANTFMIFTGPPQNANKADLQALNIKQMHDLIKQNNINAKDLVVHAGYIINIANSVDAKKWNFAVEMLKKEIQYCEAIGINLLVLHPGSYTTGDYKNSLDQIIKALDLVSEFQTNVKVVLETMSGKGGEVCSKFEDFNYIFSKLKHPEKVGICLDTCHMHDAGYDISKWEQVKIELKKYLSLDKVLCIHLNDSKNELSSHKDRHANIGYGYIGFDALCEVVWDKDFENVPKILETPYIEDNPPYKAEIENLVNKTFSDNL</sequence>
<dbReference type="GO" id="GO:0008833">
    <property type="term" value="F:deoxyribonuclease IV (phage-T4-induced) activity"/>
    <property type="evidence" value="ECO:0007669"/>
    <property type="project" value="UniProtKB-UniRule"/>
</dbReference>
<dbReference type="InterPro" id="IPR018246">
    <property type="entry name" value="AP_endonuc_F2_Zn_BS"/>
</dbReference>
<proteinExistence type="inferred from homology"/>
<dbReference type="PANTHER" id="PTHR21445:SF0">
    <property type="entry name" value="APURINIC-APYRIMIDINIC ENDONUCLEASE"/>
    <property type="match status" value="1"/>
</dbReference>
<dbReference type="SUPFAM" id="SSF51658">
    <property type="entry name" value="Xylose isomerase-like"/>
    <property type="match status" value="1"/>
</dbReference>
<comment type="similarity">
    <text evidence="1 7">Belongs to the AP endonuclease 2 family.</text>
</comment>
<keyword evidence="2 7" id="KW-0479">Metal-binding</keyword>
<evidence type="ECO:0000259" key="8">
    <source>
        <dbReference type="Pfam" id="PF01261"/>
    </source>
</evidence>
<comment type="function">
    <text evidence="7">Endonuclease IV plays a role in DNA repair. It cleaves phosphodiester bonds at apurinic or apyrimidinic (AP) sites, generating a 3'-hydroxyl group and a 5'-terminal sugar phosphate.</text>
</comment>
<dbReference type="GO" id="GO:0003906">
    <property type="term" value="F:DNA-(apurinic or apyrimidinic site) endonuclease activity"/>
    <property type="evidence" value="ECO:0007669"/>
    <property type="project" value="TreeGrafter"/>
</dbReference>
<dbReference type="Pfam" id="PF01261">
    <property type="entry name" value="AP_endonuc_2"/>
    <property type="match status" value="1"/>
</dbReference>
<dbReference type="SMART" id="SM00518">
    <property type="entry name" value="AP2Ec"/>
    <property type="match status" value="1"/>
</dbReference>
<dbReference type="AlphaFoldDB" id="A0A7U3ZSQ4"/>
<comment type="cofactor">
    <cofactor evidence="7">
        <name>Zn(2+)</name>
        <dbReference type="ChEBI" id="CHEBI:29105"/>
    </cofactor>
    <text evidence="7">Binds 3 Zn(2+) ions.</text>
</comment>
<dbReference type="GO" id="GO:0008270">
    <property type="term" value="F:zinc ion binding"/>
    <property type="evidence" value="ECO:0007669"/>
    <property type="project" value="UniProtKB-UniRule"/>
</dbReference>
<dbReference type="HAMAP" id="MF_00152">
    <property type="entry name" value="Nfo"/>
    <property type="match status" value="1"/>
</dbReference>
<dbReference type="Gene3D" id="3.20.20.150">
    <property type="entry name" value="Divalent-metal-dependent TIM barrel enzymes"/>
    <property type="match status" value="1"/>
</dbReference>
<feature type="domain" description="Xylose isomerase-like TIM barrel" evidence="8">
    <location>
        <begin position="31"/>
        <end position="279"/>
    </location>
</feature>
<evidence type="ECO:0000256" key="5">
    <source>
        <dbReference type="ARBA" id="ARBA00022833"/>
    </source>
</evidence>
<feature type="binding site" evidence="7">
    <location>
        <position position="233"/>
    </location>
    <ligand>
        <name>Zn(2+)</name>
        <dbReference type="ChEBI" id="CHEBI:29105"/>
        <label>3</label>
    </ligand>
</feature>
<dbReference type="PROSITE" id="PS00729">
    <property type="entry name" value="AP_NUCLEASE_F2_1"/>
    <property type="match status" value="1"/>
</dbReference>
<evidence type="ECO:0000256" key="7">
    <source>
        <dbReference type="HAMAP-Rule" id="MF_00152"/>
    </source>
</evidence>
<feature type="binding site" evidence="7">
    <location>
        <position position="184"/>
    </location>
    <ligand>
        <name>Zn(2+)</name>
        <dbReference type="ChEBI" id="CHEBI:29105"/>
        <label>2</label>
    </ligand>
</feature>
<dbReference type="PROSITE" id="PS00730">
    <property type="entry name" value="AP_NUCLEASE_F2_2"/>
    <property type="match status" value="1"/>
</dbReference>
<dbReference type="InterPro" id="IPR013022">
    <property type="entry name" value="Xyl_isomerase-like_TIM-brl"/>
</dbReference>
<feature type="binding site" evidence="7">
    <location>
        <position position="231"/>
    </location>
    <ligand>
        <name>Zn(2+)</name>
        <dbReference type="ChEBI" id="CHEBI:29105"/>
        <label>3</label>
    </ligand>
</feature>
<evidence type="ECO:0000313" key="10">
    <source>
        <dbReference type="Proteomes" id="UP000008907"/>
    </source>
</evidence>
<feature type="binding site" evidence="7">
    <location>
        <position position="115"/>
    </location>
    <ligand>
        <name>Zn(2+)</name>
        <dbReference type="ChEBI" id="CHEBI:29105"/>
        <label>1</label>
    </ligand>
</feature>
<name>A0A7U3ZSQ4_MYCPK</name>
<dbReference type="PANTHER" id="PTHR21445">
    <property type="entry name" value="ENDONUCLEASE IV ENDODEOXYRIBONUCLEASE IV"/>
    <property type="match status" value="1"/>
</dbReference>
<dbReference type="KEGG" id="mpf:MPUT_0445"/>
<dbReference type="NCBIfam" id="TIGR00587">
    <property type="entry name" value="nfo"/>
    <property type="match status" value="1"/>
</dbReference>
<dbReference type="InterPro" id="IPR001719">
    <property type="entry name" value="AP_endonuc_2"/>
</dbReference>
<keyword evidence="7" id="KW-0540">Nuclease</keyword>
<dbReference type="GO" id="GO:0008081">
    <property type="term" value="F:phosphoric diester hydrolase activity"/>
    <property type="evidence" value="ECO:0007669"/>
    <property type="project" value="TreeGrafter"/>
</dbReference>
<feature type="binding site" evidence="7">
    <location>
        <position position="150"/>
    </location>
    <ligand>
        <name>Zn(2+)</name>
        <dbReference type="ChEBI" id="CHEBI:29105"/>
        <label>2</label>
    </ligand>
</feature>
<keyword evidence="5 7" id="KW-0862">Zinc</keyword>
<evidence type="ECO:0000313" key="9">
    <source>
        <dbReference type="EMBL" id="AEM68818.1"/>
    </source>
</evidence>
<feature type="binding site" evidence="7">
    <location>
        <position position="263"/>
    </location>
    <ligand>
        <name>Zn(2+)</name>
        <dbReference type="ChEBI" id="CHEBI:29105"/>
        <label>2</label>
    </ligand>
</feature>
<feature type="binding site" evidence="7">
    <location>
        <position position="187"/>
    </location>
    <ligand>
        <name>Zn(2+)</name>
        <dbReference type="ChEBI" id="CHEBI:29105"/>
        <label>3</label>
    </ligand>
</feature>
<feature type="binding site" evidence="7">
    <location>
        <position position="74"/>
    </location>
    <ligand>
        <name>Zn(2+)</name>
        <dbReference type="ChEBI" id="CHEBI:29105"/>
        <label>1</label>
    </ligand>
</feature>
<evidence type="ECO:0000256" key="2">
    <source>
        <dbReference type="ARBA" id="ARBA00022723"/>
    </source>
</evidence>
<dbReference type="EMBL" id="CP003021">
    <property type="protein sequence ID" value="AEM68818.1"/>
    <property type="molecule type" value="Genomic_DNA"/>
</dbReference>
<dbReference type="Proteomes" id="UP000008907">
    <property type="component" value="Chromosome"/>
</dbReference>
<keyword evidence="3 7" id="KW-0227">DNA damage</keyword>
<feature type="binding site" evidence="7">
    <location>
        <position position="150"/>
    </location>
    <ligand>
        <name>Zn(2+)</name>
        <dbReference type="ChEBI" id="CHEBI:29105"/>
        <label>1</label>
    </ligand>
</feature>
<reference evidence="9 10" key="1">
    <citation type="journal article" date="2011" name="J. Bacteriol.">
        <title>Genome Sequence of Mycoplasma putrefaciens Type Strain KS1.</title>
        <authorList>
            <person name="Calcutt M.J."/>
            <person name="Foecking M.F."/>
        </authorList>
    </citation>
    <scope>NUCLEOTIDE SEQUENCE [LARGE SCALE GENOMIC DNA]</scope>
    <source>
        <strain evidence="10">ATCC 15718 / NCTC 10155 / C30 KS-1 / KS-1</strain>
    </source>
</reference>
<evidence type="ECO:0000256" key="6">
    <source>
        <dbReference type="ARBA" id="ARBA00023204"/>
    </source>
</evidence>
<comment type="catalytic activity">
    <reaction evidence="7">
        <text>Endonucleolytic cleavage to 5'-phosphooligonucleotide end-products.</text>
        <dbReference type="EC" id="3.1.21.2"/>
    </reaction>
</comment>